<name>A0AAV4QG81_CAEEX</name>
<keyword evidence="2" id="KW-1185">Reference proteome</keyword>
<sequence>MFASWNHLYDEDTRAEREKSFGKLPFPQKKTSASEVKDLNLTTVVSRTFTYGESGSAFAAVKTYLCSLFGISLGFRRVIWFQIFVLTTVCDTTIFHTNVDEQDKNVVKKQIEELSDINPHIKSVTLECAVKDKCGDPTAKRKQSGCIQSAVWYVATRSEYRRWETAKLSPNGWKMAVEL</sequence>
<dbReference type="AlphaFoldDB" id="A0AAV4QG81"/>
<evidence type="ECO:0000313" key="1">
    <source>
        <dbReference type="EMBL" id="GIY07936.1"/>
    </source>
</evidence>
<evidence type="ECO:0000313" key="2">
    <source>
        <dbReference type="Proteomes" id="UP001054945"/>
    </source>
</evidence>
<accession>A0AAV4QG81</accession>
<dbReference type="EMBL" id="BPLR01006177">
    <property type="protein sequence ID" value="GIY07936.1"/>
    <property type="molecule type" value="Genomic_DNA"/>
</dbReference>
<comment type="caution">
    <text evidence="1">The sequence shown here is derived from an EMBL/GenBank/DDBJ whole genome shotgun (WGS) entry which is preliminary data.</text>
</comment>
<dbReference type="Proteomes" id="UP001054945">
    <property type="component" value="Unassembled WGS sequence"/>
</dbReference>
<proteinExistence type="predicted"/>
<organism evidence="1 2">
    <name type="scientific">Caerostris extrusa</name>
    <name type="common">Bark spider</name>
    <name type="synonym">Caerostris bankana</name>
    <dbReference type="NCBI Taxonomy" id="172846"/>
    <lineage>
        <taxon>Eukaryota</taxon>
        <taxon>Metazoa</taxon>
        <taxon>Ecdysozoa</taxon>
        <taxon>Arthropoda</taxon>
        <taxon>Chelicerata</taxon>
        <taxon>Arachnida</taxon>
        <taxon>Araneae</taxon>
        <taxon>Araneomorphae</taxon>
        <taxon>Entelegynae</taxon>
        <taxon>Araneoidea</taxon>
        <taxon>Araneidae</taxon>
        <taxon>Caerostris</taxon>
    </lineage>
</organism>
<gene>
    <name evidence="1" type="ORF">CEXT_400091</name>
</gene>
<reference evidence="1 2" key="1">
    <citation type="submission" date="2021-06" db="EMBL/GenBank/DDBJ databases">
        <title>Caerostris extrusa draft genome.</title>
        <authorList>
            <person name="Kono N."/>
            <person name="Arakawa K."/>
        </authorList>
    </citation>
    <scope>NUCLEOTIDE SEQUENCE [LARGE SCALE GENOMIC DNA]</scope>
</reference>
<protein>
    <submittedName>
        <fullName evidence="1">Uncharacterized protein</fullName>
    </submittedName>
</protein>